<dbReference type="PANTHER" id="PTHR42760">
    <property type="entry name" value="SHORT-CHAIN DEHYDROGENASES/REDUCTASES FAMILY MEMBER"/>
    <property type="match status" value="1"/>
</dbReference>
<dbReference type="Pfam" id="PF13561">
    <property type="entry name" value="adh_short_C2"/>
    <property type="match status" value="1"/>
</dbReference>
<dbReference type="KEGG" id="sbar:H5V43_09715"/>
<dbReference type="EMBL" id="BEWI01000032">
    <property type="protein sequence ID" value="GAY22112.1"/>
    <property type="molecule type" value="Genomic_DNA"/>
</dbReference>
<comment type="catalytic activity">
    <reaction evidence="2">
        <text>2,5-dichlorocyclohexa-2,5-dien-1,4-diol + NAD(+) = 2,5-dichlorohydroquinone + NADH + H(+)</text>
        <dbReference type="Rhea" id="RHEA:15741"/>
        <dbReference type="ChEBI" id="CHEBI:15378"/>
        <dbReference type="ChEBI" id="CHEBI:27545"/>
        <dbReference type="ChEBI" id="CHEBI:28975"/>
        <dbReference type="ChEBI" id="CHEBI:57540"/>
        <dbReference type="ChEBI" id="CHEBI:57945"/>
    </reaction>
</comment>
<gene>
    <name evidence="4" type="ORF">H5V43_09715</name>
    <name evidence="3" type="ORF">SFOMI_2667</name>
</gene>
<dbReference type="EC" id="1.1.1.100" evidence="3"/>
<evidence type="ECO:0000313" key="3">
    <source>
        <dbReference type="EMBL" id="GAY22112.1"/>
    </source>
</evidence>
<dbReference type="Proteomes" id="UP000593663">
    <property type="component" value="Chromosome 1"/>
</dbReference>
<comment type="similarity">
    <text evidence="1">Belongs to the short-chain dehydrogenases/reductases (SDR) family.</text>
</comment>
<dbReference type="AlphaFoldDB" id="A0A292ZBM9"/>
<dbReference type="PRINTS" id="PR00081">
    <property type="entry name" value="GDHRDH"/>
</dbReference>
<evidence type="ECO:0000313" key="4">
    <source>
        <dbReference type="EMBL" id="QOT70440.1"/>
    </source>
</evidence>
<protein>
    <submittedName>
        <fullName evidence="3">3-oxoacyl-[acyl-carrier protein] reductase</fullName>
        <ecNumber evidence="3">1.1.1.100</ecNumber>
    </submittedName>
    <submittedName>
        <fullName evidence="4">SDR family oxidoreductase</fullName>
    </submittedName>
</protein>
<evidence type="ECO:0000256" key="2">
    <source>
        <dbReference type="ARBA" id="ARBA00051383"/>
    </source>
</evidence>
<evidence type="ECO:0000313" key="6">
    <source>
        <dbReference type="Proteomes" id="UP000593663"/>
    </source>
</evidence>
<dbReference type="CDD" id="cd05233">
    <property type="entry name" value="SDR_c"/>
    <property type="match status" value="1"/>
</dbReference>
<reference evidence="3" key="4">
    <citation type="submission" date="2017-10" db="EMBL/GenBank/DDBJ databases">
        <authorList>
            <person name="Banno H."/>
            <person name="Chua N.-H."/>
        </authorList>
    </citation>
    <scope>NUCLEOTIDE SEQUENCE</scope>
    <source>
        <strain evidence="3">OMI</strain>
    </source>
</reference>
<dbReference type="InterPro" id="IPR036291">
    <property type="entry name" value="NAD(P)-bd_dom_sf"/>
</dbReference>
<accession>A0A292ZBM9</accession>
<dbReference type="GO" id="GO:0004316">
    <property type="term" value="F:3-oxoacyl-[acyl-carrier-protein] reductase (NADPH) activity"/>
    <property type="evidence" value="ECO:0007669"/>
    <property type="project" value="UniProtKB-EC"/>
</dbReference>
<dbReference type="PRINTS" id="PR00080">
    <property type="entry name" value="SDRFAMILY"/>
</dbReference>
<proteinExistence type="inferred from homology"/>
<dbReference type="EMBL" id="CP060035">
    <property type="protein sequence ID" value="QOT70440.1"/>
    <property type="molecule type" value="Genomic_DNA"/>
</dbReference>
<dbReference type="FunFam" id="3.40.50.720:FF:000084">
    <property type="entry name" value="Short-chain dehydrogenase reductase"/>
    <property type="match status" value="1"/>
</dbReference>
<dbReference type="NCBIfam" id="NF005559">
    <property type="entry name" value="PRK07231.1"/>
    <property type="match status" value="1"/>
</dbReference>
<evidence type="ECO:0000256" key="1">
    <source>
        <dbReference type="ARBA" id="ARBA00006484"/>
    </source>
</evidence>
<organism evidence="3 5">
    <name type="scientific">Sphingobium fuliginis (strain ATCC 27551)</name>
    <dbReference type="NCBI Taxonomy" id="336203"/>
    <lineage>
        <taxon>Bacteria</taxon>
        <taxon>Pseudomonadati</taxon>
        <taxon>Pseudomonadota</taxon>
        <taxon>Alphaproteobacteria</taxon>
        <taxon>Sphingomonadales</taxon>
        <taxon>Sphingomonadaceae</taxon>
        <taxon>Sphingobium</taxon>
    </lineage>
</organism>
<dbReference type="InterPro" id="IPR002347">
    <property type="entry name" value="SDR_fam"/>
</dbReference>
<dbReference type="Proteomes" id="UP000221538">
    <property type="component" value="Unassembled WGS sequence"/>
</dbReference>
<sequence length="260" mass="26910">MVSALTLENRRILVTGGASGIGLAGAKIFRALGAEVVLADRDAGMLDTVADGIGAAANVAGDVTSEADCDAMIATVQRVCGGLDALFHSAGVSDNVRSVVETDIDGWQRILDINVRGTFLICRAAGRVMIPQGHGAIVNISSVVGLGGIPRRPAYSPAKAAVAHMTRNLASEWGHHGIRVNAIAPGYILTPMVDRLVKDGAFDTDRIARRTPMARLGEPEEIANVAAFLLSDMASYMTGAVVPVDGGWTAYGGAGDVQSC</sequence>
<reference evidence="3 5" key="2">
    <citation type="journal article" date="2013" name="Environ. Sci. Technol.">
        <title>The 4-tert-butylphenol-utilizing bacterium Sphingobium fuliginis OMI can degrade bisphenols via phenolic ring hydroxylation and meta-cleavage pathway.</title>
        <authorList>
            <person name="Ogata Y."/>
            <person name="Goda S."/>
            <person name="Toyama T."/>
            <person name="Sei K."/>
            <person name="Ike M."/>
        </authorList>
    </citation>
    <scope>NUCLEOTIDE SEQUENCE [LARGE SCALE GENOMIC DNA]</scope>
    <source>
        <strain evidence="3 5">OMI</strain>
    </source>
</reference>
<name>A0A292ZBM9_SPHSA</name>
<reference evidence="3 5" key="1">
    <citation type="journal article" date="2013" name="Biodegradation">
        <title>Occurrence of 4-tert-butylphenol (4-t-BP) biodegradation in an aquatic sample caused by the presence of Spirodela polyrrhiza and isolation of a 4-t-BP-utilizing bacterium.</title>
        <authorList>
            <person name="Ogata Y."/>
            <person name="Toyama T."/>
            <person name="Yu N."/>
            <person name="Wang X."/>
            <person name="Sei K."/>
            <person name="Ike M."/>
        </authorList>
    </citation>
    <scope>NUCLEOTIDE SEQUENCE [LARGE SCALE GENOMIC DNA]</scope>
    <source>
        <strain evidence="3 5">OMI</strain>
    </source>
</reference>
<reference evidence="3" key="3">
    <citation type="submission" date="2017-10" db="EMBL/GenBank/DDBJ databases">
        <title>Bioaugmenting a lab-scale membrane bioreactor with Sphingobium fuliginis OMI to degrade 4-tert-butylphenol.</title>
        <authorList>
            <person name="Takada K."/>
            <person name="Shiba T."/>
            <person name="Soda S."/>
            <person name="Inoue D."/>
            <person name="Miyake M."/>
            <person name="Eguchi M."/>
            <person name="Ike M."/>
        </authorList>
    </citation>
    <scope>NUCLEOTIDE SEQUENCE</scope>
    <source>
        <strain evidence="3">OMI</strain>
    </source>
</reference>
<keyword evidence="3" id="KW-0560">Oxidoreductase</keyword>
<reference evidence="4" key="6">
    <citation type="journal article" date="2021" name="Microbiol. Resour. Announc.">
        <title>Complete Genome Sequence of Sphingobium barthaii KK22, a High-Molecular-Weight Polycyclic Aromatic Hydrocarbon-Degrading Soil Bacterium.</title>
        <authorList>
            <person name="Mori J.F."/>
            <person name="Kanaly R.A."/>
        </authorList>
    </citation>
    <scope>NUCLEOTIDE SEQUENCE</scope>
    <source>
        <strain evidence="4">KK22</strain>
    </source>
</reference>
<dbReference type="SUPFAM" id="SSF51735">
    <property type="entry name" value="NAD(P)-binding Rossmann-fold domains"/>
    <property type="match status" value="1"/>
</dbReference>
<reference evidence="6" key="5">
    <citation type="submission" date="2020-08" db="EMBL/GenBank/DDBJ databases">
        <title>Complete genome sequence of Sphingobium barthaii strain KK22, a high-molecular-weight polycyclic aromatic hydrocarbon-degrading soil bacterium.</title>
        <authorList>
            <person name="Mori J.F."/>
            <person name="Kanaly R.A."/>
        </authorList>
    </citation>
    <scope>NUCLEOTIDE SEQUENCE [LARGE SCALE GENOMIC DNA]</scope>
    <source>
        <strain evidence="6">KK22</strain>
    </source>
</reference>
<evidence type="ECO:0000313" key="5">
    <source>
        <dbReference type="Proteomes" id="UP000221538"/>
    </source>
</evidence>
<dbReference type="Gene3D" id="3.40.50.720">
    <property type="entry name" value="NAD(P)-binding Rossmann-like Domain"/>
    <property type="match status" value="1"/>
</dbReference>